<reference evidence="1" key="2">
    <citation type="submission" date="2023-05" db="EMBL/GenBank/DDBJ databases">
        <authorList>
            <person name="Fouks B."/>
        </authorList>
    </citation>
    <scope>NUCLEOTIDE SEQUENCE</scope>
    <source>
        <strain evidence="1">Stay&amp;Tobe</strain>
        <tissue evidence="1">Testes</tissue>
    </source>
</reference>
<reference evidence="1" key="1">
    <citation type="journal article" date="2023" name="IScience">
        <title>Live-bearing cockroach genome reveals convergent evolutionary mechanisms linked to viviparity in insects and beyond.</title>
        <authorList>
            <person name="Fouks B."/>
            <person name="Harrison M.C."/>
            <person name="Mikhailova A.A."/>
            <person name="Marchal E."/>
            <person name="English S."/>
            <person name="Carruthers M."/>
            <person name="Jennings E.C."/>
            <person name="Chiamaka E.L."/>
            <person name="Frigard R.A."/>
            <person name="Pippel M."/>
            <person name="Attardo G.M."/>
            <person name="Benoit J.B."/>
            <person name="Bornberg-Bauer E."/>
            <person name="Tobe S.S."/>
        </authorList>
    </citation>
    <scope>NUCLEOTIDE SEQUENCE</scope>
    <source>
        <strain evidence="1">Stay&amp;Tobe</strain>
    </source>
</reference>
<proteinExistence type="predicted"/>
<dbReference type="EMBL" id="JASPKZ010000424">
    <property type="protein sequence ID" value="KAJ9600400.1"/>
    <property type="molecule type" value="Genomic_DNA"/>
</dbReference>
<feature type="non-terminal residue" evidence="1">
    <location>
        <position position="111"/>
    </location>
</feature>
<organism evidence="1 2">
    <name type="scientific">Diploptera punctata</name>
    <name type="common">Pacific beetle cockroach</name>
    <dbReference type="NCBI Taxonomy" id="6984"/>
    <lineage>
        <taxon>Eukaryota</taxon>
        <taxon>Metazoa</taxon>
        <taxon>Ecdysozoa</taxon>
        <taxon>Arthropoda</taxon>
        <taxon>Hexapoda</taxon>
        <taxon>Insecta</taxon>
        <taxon>Pterygota</taxon>
        <taxon>Neoptera</taxon>
        <taxon>Polyneoptera</taxon>
        <taxon>Dictyoptera</taxon>
        <taxon>Blattodea</taxon>
        <taxon>Blaberoidea</taxon>
        <taxon>Blaberidae</taxon>
        <taxon>Diplopterinae</taxon>
        <taxon>Diploptera</taxon>
    </lineage>
</organism>
<protein>
    <submittedName>
        <fullName evidence="1">Uncharacterized protein</fullName>
    </submittedName>
</protein>
<dbReference type="AlphaFoldDB" id="A0AAD8ERD4"/>
<evidence type="ECO:0000313" key="2">
    <source>
        <dbReference type="Proteomes" id="UP001233999"/>
    </source>
</evidence>
<name>A0AAD8ERD4_DIPPU</name>
<feature type="non-terminal residue" evidence="1">
    <location>
        <position position="1"/>
    </location>
</feature>
<comment type="caution">
    <text evidence="1">The sequence shown here is derived from an EMBL/GenBank/DDBJ whole genome shotgun (WGS) entry which is preliminary data.</text>
</comment>
<gene>
    <name evidence="1" type="ORF">L9F63_009328</name>
</gene>
<dbReference type="Proteomes" id="UP001233999">
    <property type="component" value="Unassembled WGS sequence"/>
</dbReference>
<evidence type="ECO:0000313" key="1">
    <source>
        <dbReference type="EMBL" id="KAJ9600400.1"/>
    </source>
</evidence>
<keyword evidence="2" id="KW-1185">Reference proteome</keyword>
<sequence length="111" mass="12577">MSLKSLSISMKEASDSTVFLHDHHPGIQCGSHKLAGSLAPRVVIGRSKTTMRMTPENWVKKTVADYRHNSQLCYKRWQLSGNLKTHSNQILTADRAMAELKKLPHKRRSIP</sequence>
<accession>A0AAD8ERD4</accession>